<sequence>MPEADAKGVEETSYQLNHYLPCQASAADIAKETAARQQDKAAHRLDKTAHLLDRTAHLLDKIVHRLDKTVH</sequence>
<proteinExistence type="predicted"/>
<accession>A0AAV9W0G8</accession>
<comment type="caution">
    <text evidence="1">The sequence shown here is derived from an EMBL/GenBank/DDBJ whole genome shotgun (WGS) entry which is preliminary data.</text>
</comment>
<gene>
    <name evidence="1" type="ORF">TWF481_011698</name>
</gene>
<organism evidence="1 2">
    <name type="scientific">Arthrobotrys musiformis</name>
    <dbReference type="NCBI Taxonomy" id="47236"/>
    <lineage>
        <taxon>Eukaryota</taxon>
        <taxon>Fungi</taxon>
        <taxon>Dikarya</taxon>
        <taxon>Ascomycota</taxon>
        <taxon>Pezizomycotina</taxon>
        <taxon>Orbiliomycetes</taxon>
        <taxon>Orbiliales</taxon>
        <taxon>Orbiliaceae</taxon>
        <taxon>Arthrobotrys</taxon>
    </lineage>
</organism>
<dbReference type="EMBL" id="JAVHJL010000008">
    <property type="protein sequence ID" value="KAK6499127.1"/>
    <property type="molecule type" value="Genomic_DNA"/>
</dbReference>
<evidence type="ECO:0000313" key="2">
    <source>
        <dbReference type="Proteomes" id="UP001370758"/>
    </source>
</evidence>
<reference evidence="1 2" key="1">
    <citation type="submission" date="2023-08" db="EMBL/GenBank/DDBJ databases">
        <authorList>
            <person name="Palmer J.M."/>
        </authorList>
    </citation>
    <scope>NUCLEOTIDE SEQUENCE [LARGE SCALE GENOMIC DNA]</scope>
    <source>
        <strain evidence="1 2">TWF481</strain>
    </source>
</reference>
<keyword evidence="2" id="KW-1185">Reference proteome</keyword>
<dbReference type="AlphaFoldDB" id="A0AAV9W0G8"/>
<protein>
    <submittedName>
        <fullName evidence="1">Uncharacterized protein</fullName>
    </submittedName>
</protein>
<evidence type="ECO:0000313" key="1">
    <source>
        <dbReference type="EMBL" id="KAK6499127.1"/>
    </source>
</evidence>
<name>A0AAV9W0G8_9PEZI</name>
<dbReference type="Proteomes" id="UP001370758">
    <property type="component" value="Unassembled WGS sequence"/>
</dbReference>